<evidence type="ECO:0000313" key="2">
    <source>
        <dbReference type="Proteomes" id="UP000323567"/>
    </source>
</evidence>
<dbReference type="AlphaFoldDB" id="A0A5B3FXR9"/>
<gene>
    <name evidence="1" type="ORF">F2Y13_13860</name>
</gene>
<organism evidence="1 2">
    <name type="scientific">Alistipes shahii</name>
    <dbReference type="NCBI Taxonomy" id="328814"/>
    <lineage>
        <taxon>Bacteria</taxon>
        <taxon>Pseudomonadati</taxon>
        <taxon>Bacteroidota</taxon>
        <taxon>Bacteroidia</taxon>
        <taxon>Bacteroidales</taxon>
        <taxon>Rikenellaceae</taxon>
        <taxon>Alistipes</taxon>
    </lineage>
</organism>
<dbReference type="EMBL" id="VVXK01000027">
    <property type="protein sequence ID" value="KAA2366153.1"/>
    <property type="molecule type" value="Genomic_DNA"/>
</dbReference>
<dbReference type="GeneID" id="92755888"/>
<dbReference type="RefSeq" id="WP_015546348.1">
    <property type="nucleotide sequence ID" value="NZ_CAUESG010000042.1"/>
</dbReference>
<reference evidence="1 2" key="1">
    <citation type="journal article" date="2019" name="Nat. Med.">
        <title>A library of human gut bacterial isolates paired with longitudinal multiomics data enables mechanistic microbiome research.</title>
        <authorList>
            <person name="Poyet M."/>
            <person name="Groussin M."/>
            <person name="Gibbons S.M."/>
            <person name="Avila-Pacheco J."/>
            <person name="Jiang X."/>
            <person name="Kearney S.M."/>
            <person name="Perrotta A.R."/>
            <person name="Berdy B."/>
            <person name="Zhao S."/>
            <person name="Lieberman T.D."/>
            <person name="Swanson P.K."/>
            <person name="Smith M."/>
            <person name="Roesemann S."/>
            <person name="Alexander J.E."/>
            <person name="Rich S.A."/>
            <person name="Livny J."/>
            <person name="Vlamakis H."/>
            <person name="Clish C."/>
            <person name="Bullock K."/>
            <person name="Deik A."/>
            <person name="Scott J."/>
            <person name="Pierce K.A."/>
            <person name="Xavier R.J."/>
            <person name="Alm E.J."/>
        </authorList>
    </citation>
    <scope>NUCLEOTIDE SEQUENCE [LARGE SCALE GENOMIC DNA]</scope>
    <source>
        <strain evidence="1 2">BIOML-A2</strain>
    </source>
</reference>
<protein>
    <submittedName>
        <fullName evidence="1">Uncharacterized protein</fullName>
    </submittedName>
</protein>
<name>A0A5B3FXR9_9BACT</name>
<accession>A0A5B3FXR9</accession>
<comment type="caution">
    <text evidence="1">The sequence shown here is derived from an EMBL/GenBank/DDBJ whole genome shotgun (WGS) entry which is preliminary data.</text>
</comment>
<evidence type="ECO:0000313" key="1">
    <source>
        <dbReference type="EMBL" id="KAA2366153.1"/>
    </source>
</evidence>
<proteinExistence type="predicted"/>
<sequence>MQKYFEEQPTTRPEQVALLKEKLKAQFKKRFPTLDDIAPGWKNVKAPDPYAYAMMNYVYTRLFRFIRVEDNSIVGFKTRCTTSFYSKPEIVTEQPKPRSE</sequence>
<dbReference type="Proteomes" id="UP000323567">
    <property type="component" value="Unassembled WGS sequence"/>
</dbReference>